<dbReference type="SMART" id="SM00382">
    <property type="entry name" value="AAA"/>
    <property type="match status" value="1"/>
</dbReference>
<feature type="transmembrane region" description="Helical" evidence="12">
    <location>
        <begin position="995"/>
        <end position="1014"/>
    </location>
</feature>
<feature type="domain" description="AAA+ ATPase" evidence="14">
    <location>
        <begin position="1264"/>
        <end position="1404"/>
    </location>
</feature>
<dbReference type="InterPro" id="IPR056824">
    <property type="entry name" value="PGAP1_TMD"/>
</dbReference>
<keyword evidence="11 12" id="KW-0472">Membrane</keyword>
<dbReference type="InterPro" id="IPR029058">
    <property type="entry name" value="AB_hydrolase_fold"/>
</dbReference>
<dbReference type="InterPro" id="IPR027417">
    <property type="entry name" value="P-loop_NTPase"/>
</dbReference>
<comment type="subcellular location">
    <subcellularLocation>
        <location evidence="2">Endoplasmic reticulum membrane</location>
        <topology evidence="2">Multi-pass membrane protein</topology>
    </subcellularLocation>
</comment>
<comment type="similarity">
    <text evidence="3 12">Belongs to the GPI inositol-deacylase family.</text>
</comment>
<dbReference type="InterPro" id="IPR041569">
    <property type="entry name" value="AAA_lid_3"/>
</dbReference>
<keyword evidence="9 12" id="KW-0653">Protein transport</keyword>
<reference evidence="15 16" key="1">
    <citation type="submission" date="2018-01" db="EMBL/GenBank/DDBJ databases">
        <title>Genome characterization of the sugarcane-associated fungus Trichoderma ghanense CCMA-1212 and their application in lignocelulose bioconversion.</title>
        <authorList>
            <person name="Steindorff A.S."/>
            <person name="Mendes T.D."/>
            <person name="Vilela E.S.D."/>
            <person name="Rodrigues D.S."/>
            <person name="Formighieri E.F."/>
            <person name="Melo I.S."/>
            <person name="Favaro L.C.L."/>
        </authorList>
    </citation>
    <scope>NUCLEOTIDE SEQUENCE [LARGE SCALE GENOMIC DNA]</scope>
    <source>
        <strain evidence="15 16">CCMA-1212</strain>
    </source>
</reference>
<sequence length="1525" mass="168793">MKRRSSSVDVGGNTSLELQDPDAEPEDRLNGLISRHSSTLDRQLSGLYSNSISNSKQANGHQQHPPSHAAIASFSPLSLPTSSPSMTTTKQPSSAASAARGRGLWFLSILCFFVATAGVGLLVAIFRSLTTRQLEPKGCRMSYMRPSYIHFSEFDTEHTRFASKYSLYLYREQGIDGGQLTLHGNKLRGIPVLFIPGNAGSYKQVRPIAAETANYFHDYLQHDRSQLESGIRSLDFFTVDFNEDITAFHGQTLLDQAEYLNEAVRYILSLYTEPQRGSRDSHLPDPTSVLILGHSMGGVVARAMLVQPNYQENSINTIITMSAPHARPPVTFDGRIVQIYDEINDYWRRAYTQKWASNNPLWHVTLVSIAGGNLDTVVPSDYASIESLVPETHGFTVFTSGIPTVWTSMDHQAILWCDQFRRVLAQTLYDVVDVHRASQTKPRAQRMRVFKKRLLTGLEPIAEKTLSLSDPTILLTLDDSSSTVVPTGVRLVLSQLGSEAAPRAYLLPVPPHGSPEPKRFTLLTDAQLNAPIDGNQLQVLLCSVASVNSALSSTIDLSRNGTTPTKLACKDAASDTVLLPTSRTDIEAPFYLDGQSRIDPFSYLQYDAEHLSDHQFVAVIDRATSTRHGFVVAEFSDHSSFQKKEDIGLARLLTFGLSLRLPADRPLAMDIHIPVLKSSLIAYEMVINNQQCAGKRLLFAPLIRQYIQRPYESKFFVNARTTGISFHGVAPYMPPPLTPSGADGLAFGIWSDPTCQGPLEIDLYVDVLGSLGKLYMRYRTVFAAFPLLIVTLVLRKQFRVYDTTGTFISFSEGLDLSLRQSIPLILSCLTLLSLSPSRVTTFLAALVDSNQANPNLSSNISFHKNDLLIGTDDPLFIYLVPFIGIVCIGVCTVLHYVLLALTRILGVAYAISTALPAINGSNPPSSLPAFAPSTPRRRVISTIILLFLVSTFIPYQFAYLVACLVQILTVVRALRIYVVTPSTANSNYYHYSHSILLLMMWVLPINLPILAVWVRNLAVHWLTPFSSHHNVLSIMPFILLVENLTTGKMVPQVTCGFRHITSGLLFGTALCAAIYGVSRAYMLHYLVNVVAGWLVILHSSTEPWSLMNFASWLRWILGMGERRKLGDVALDIVLFAGMMTAGLYVARTFLNPILSNLVDPDKEKHEQAKRQAKAHLDRLSRRRHIDGIGDNGADGARGGSRVEELVLNEYENLIALEMVAPDDIHVGFDDIGGLDRIIEELKESVIYPLTMPHLYQHAASLLSAPSGVLLYGPPGCGKTMLAKALAKESGASFINLHISTLTEKWYGDSNKIVRAVFSLARKMQPAIVFIDEIDAVLGTRRSGEHEASGMVKAEFMTLWDGLTSSNSSGVPAQIVVLGATNRIHDIDEAILRRMPKKFPITLPSLEQRRRILQLILKDAKVDAEHFDLDHVAKITAGMSGSDIKEACRDAAMAPVREYMRQHGRDGSKRPVDPAQFRGIRTDDFLKHPGDQYLLEVLQQRQKGSNQALAKDAYADIDETFIEPQD</sequence>
<evidence type="ECO:0000313" key="16">
    <source>
        <dbReference type="Proteomes" id="UP001642720"/>
    </source>
</evidence>
<dbReference type="PROSITE" id="PS00674">
    <property type="entry name" value="AAA"/>
    <property type="match status" value="1"/>
</dbReference>
<feature type="transmembrane region" description="Helical" evidence="12">
    <location>
        <begin position="104"/>
        <end position="126"/>
    </location>
</feature>
<evidence type="ECO:0000256" key="2">
    <source>
        <dbReference type="ARBA" id="ARBA00004477"/>
    </source>
</evidence>
<dbReference type="Gene3D" id="3.40.50.300">
    <property type="entry name" value="P-loop containing nucleotide triphosphate hydrolases"/>
    <property type="match status" value="1"/>
</dbReference>
<feature type="transmembrane region" description="Helical" evidence="12">
    <location>
        <begin position="875"/>
        <end position="897"/>
    </location>
</feature>
<keyword evidence="16" id="KW-1185">Reference proteome</keyword>
<dbReference type="Pfam" id="PF25141">
    <property type="entry name" value="PGAP1_2nd"/>
    <property type="match status" value="1"/>
</dbReference>
<evidence type="ECO:0000259" key="14">
    <source>
        <dbReference type="SMART" id="SM00382"/>
    </source>
</evidence>
<keyword evidence="8 12" id="KW-0256">Endoplasmic reticulum</keyword>
<dbReference type="InterPro" id="IPR003959">
    <property type="entry name" value="ATPase_AAA_core"/>
</dbReference>
<comment type="caution">
    <text evidence="15">The sequence shown here is derived from an EMBL/GenBank/DDBJ whole genome shotgun (WGS) entry which is preliminary data.</text>
</comment>
<dbReference type="PANTHER" id="PTHR15495">
    <property type="entry name" value="NEGATIVE REGULATOR OF VESICLE FORMATION-RELATED"/>
    <property type="match status" value="1"/>
</dbReference>
<evidence type="ECO:0000256" key="6">
    <source>
        <dbReference type="ARBA" id="ARBA00022692"/>
    </source>
</evidence>
<keyword evidence="5 12" id="KW-0813">Transport</keyword>
<dbReference type="EMBL" id="PPTA01000034">
    <property type="protein sequence ID" value="TFA97427.1"/>
    <property type="molecule type" value="Genomic_DNA"/>
</dbReference>
<dbReference type="InterPro" id="IPR012908">
    <property type="entry name" value="PGAP1-ab_dom-like"/>
</dbReference>
<evidence type="ECO:0000256" key="9">
    <source>
        <dbReference type="ARBA" id="ARBA00022927"/>
    </source>
</evidence>
<dbReference type="EC" id="3.1.-.-" evidence="12"/>
<dbReference type="SUPFAM" id="SSF52540">
    <property type="entry name" value="P-loop containing nucleoside triphosphate hydrolases"/>
    <property type="match status" value="1"/>
</dbReference>
<evidence type="ECO:0000256" key="8">
    <source>
        <dbReference type="ARBA" id="ARBA00022824"/>
    </source>
</evidence>
<dbReference type="Proteomes" id="UP001642720">
    <property type="component" value="Unassembled WGS sequence"/>
</dbReference>
<dbReference type="Pfam" id="PF17862">
    <property type="entry name" value="AAA_lid_3"/>
    <property type="match status" value="1"/>
</dbReference>
<dbReference type="SUPFAM" id="SSF53474">
    <property type="entry name" value="alpha/beta-Hydrolases"/>
    <property type="match status" value="1"/>
</dbReference>
<feature type="transmembrane region" description="Helical" evidence="12">
    <location>
        <begin position="1128"/>
        <end position="1146"/>
    </location>
</feature>
<evidence type="ECO:0000256" key="5">
    <source>
        <dbReference type="ARBA" id="ARBA00022448"/>
    </source>
</evidence>
<evidence type="ECO:0000256" key="13">
    <source>
        <dbReference type="SAM" id="MobiDB-lite"/>
    </source>
</evidence>
<feature type="transmembrane region" description="Helical" evidence="12">
    <location>
        <begin position="1026"/>
        <end position="1045"/>
    </location>
</feature>
<dbReference type="RefSeq" id="XP_073553629.1">
    <property type="nucleotide sequence ID" value="XM_073707876.1"/>
</dbReference>
<dbReference type="Pfam" id="PF00004">
    <property type="entry name" value="AAA"/>
    <property type="match status" value="1"/>
</dbReference>
<gene>
    <name evidence="15" type="ORF">CCMA1212_010849</name>
</gene>
<dbReference type="InterPro" id="IPR003593">
    <property type="entry name" value="AAA+_ATPase"/>
</dbReference>
<feature type="region of interest" description="Disordered" evidence="13">
    <location>
        <begin position="1"/>
        <end position="31"/>
    </location>
</feature>
<evidence type="ECO:0000256" key="11">
    <source>
        <dbReference type="ARBA" id="ARBA00023136"/>
    </source>
</evidence>
<dbReference type="Pfam" id="PF25140">
    <property type="entry name" value="PGAP1_TMD"/>
    <property type="match status" value="1"/>
</dbReference>
<keyword evidence="7 12" id="KW-0378">Hydrolase</keyword>
<dbReference type="Gene3D" id="3.40.50.1820">
    <property type="entry name" value="alpha/beta hydrolase"/>
    <property type="match status" value="1"/>
</dbReference>
<dbReference type="Gene3D" id="1.10.8.60">
    <property type="match status" value="1"/>
</dbReference>
<keyword evidence="10 12" id="KW-1133">Transmembrane helix</keyword>
<dbReference type="PANTHER" id="PTHR15495:SF7">
    <property type="entry name" value="GPI INOSITOL-DEACYLASE"/>
    <property type="match status" value="1"/>
</dbReference>
<evidence type="ECO:0000256" key="12">
    <source>
        <dbReference type="RuleBase" id="RU365011"/>
    </source>
</evidence>
<evidence type="ECO:0000256" key="10">
    <source>
        <dbReference type="ARBA" id="ARBA00022989"/>
    </source>
</evidence>
<evidence type="ECO:0000256" key="7">
    <source>
        <dbReference type="ARBA" id="ARBA00022801"/>
    </source>
</evidence>
<dbReference type="InterPro" id="IPR003960">
    <property type="entry name" value="ATPase_AAA_CS"/>
</dbReference>
<comment type="function">
    <text evidence="1 12">Involved in inositol deacylation of GPI-anchored proteins which plays important roles in the quality control and ER-associated degradation of GPI-anchored proteins.</text>
</comment>
<dbReference type="Pfam" id="PF07819">
    <property type="entry name" value="PGAP1"/>
    <property type="match status" value="1"/>
</dbReference>
<dbReference type="InterPro" id="IPR039529">
    <property type="entry name" value="PGAP1/BST1"/>
</dbReference>
<feature type="transmembrane region" description="Helical" evidence="12">
    <location>
        <begin position="941"/>
        <end position="974"/>
    </location>
</feature>
<name>A0ABY2GNP5_9HYPO</name>
<evidence type="ECO:0000256" key="4">
    <source>
        <dbReference type="ARBA" id="ARBA00015856"/>
    </source>
</evidence>
<evidence type="ECO:0000256" key="1">
    <source>
        <dbReference type="ARBA" id="ARBA00003496"/>
    </source>
</evidence>
<evidence type="ECO:0000256" key="3">
    <source>
        <dbReference type="ARBA" id="ARBA00006931"/>
    </source>
</evidence>
<feature type="transmembrane region" description="Helical" evidence="12">
    <location>
        <begin position="1057"/>
        <end position="1077"/>
    </location>
</feature>
<organism evidence="15 16">
    <name type="scientific">Trichoderma ghanense</name>
    <dbReference type="NCBI Taxonomy" id="65468"/>
    <lineage>
        <taxon>Eukaryota</taxon>
        <taxon>Fungi</taxon>
        <taxon>Dikarya</taxon>
        <taxon>Ascomycota</taxon>
        <taxon>Pezizomycotina</taxon>
        <taxon>Sordariomycetes</taxon>
        <taxon>Hypocreomycetidae</taxon>
        <taxon>Hypocreales</taxon>
        <taxon>Hypocreaceae</taxon>
        <taxon>Trichoderma</taxon>
    </lineage>
</organism>
<evidence type="ECO:0000313" key="15">
    <source>
        <dbReference type="EMBL" id="TFA97427.1"/>
    </source>
</evidence>
<protein>
    <recommendedName>
        <fullName evidence="4 12">GPI inositol-deacylase</fullName>
        <ecNumber evidence="12">3.1.-.-</ecNumber>
    </recommendedName>
</protein>
<dbReference type="GeneID" id="300582326"/>
<proteinExistence type="inferred from homology"/>
<accession>A0ABY2GNP5</accession>
<keyword evidence="6 12" id="KW-0812">Transmembrane</keyword>